<dbReference type="InterPro" id="IPR052948">
    <property type="entry name" value="Low_temp-induced_all0457"/>
</dbReference>
<dbReference type="EMBL" id="UOFM01000341">
    <property type="protein sequence ID" value="VAW80097.1"/>
    <property type="molecule type" value="Genomic_DNA"/>
</dbReference>
<keyword evidence="1" id="KW-0472">Membrane</keyword>
<keyword evidence="1" id="KW-1133">Transmembrane helix</keyword>
<sequence length="188" mass="19413">MNEKTSPHLVLACGIFDDEAAASRVVEKLIEDDFPMDQLSLLHRSGGSGDDMLGLAFTNTEERVKVWGEQGAAWGALWGLLAGATGLFMLPGIGPLLAAGPVVEALGGAIAGAALTGGAMAGAAALTQLAAALHRIGVPDADIELIHDAIQQGRYAVILHCKPEQSEQCAMRLGWAGADPVVVMPVTH</sequence>
<name>A0A3B0YXB3_9ZZZZ</name>
<reference evidence="2" key="1">
    <citation type="submission" date="2018-06" db="EMBL/GenBank/DDBJ databases">
        <authorList>
            <person name="Zhirakovskaya E."/>
        </authorList>
    </citation>
    <scope>NUCLEOTIDE SEQUENCE</scope>
</reference>
<evidence type="ECO:0008006" key="3">
    <source>
        <dbReference type="Google" id="ProtNLM"/>
    </source>
</evidence>
<protein>
    <recommendedName>
        <fullName evidence="3">DUF1269 domain-containing protein</fullName>
    </recommendedName>
</protein>
<evidence type="ECO:0000256" key="1">
    <source>
        <dbReference type="SAM" id="Phobius"/>
    </source>
</evidence>
<organism evidence="2">
    <name type="scientific">hydrothermal vent metagenome</name>
    <dbReference type="NCBI Taxonomy" id="652676"/>
    <lineage>
        <taxon>unclassified sequences</taxon>
        <taxon>metagenomes</taxon>
        <taxon>ecological metagenomes</taxon>
    </lineage>
</organism>
<accession>A0A3B0YXB3</accession>
<keyword evidence="1" id="KW-0812">Transmembrane</keyword>
<proteinExistence type="predicted"/>
<feature type="transmembrane region" description="Helical" evidence="1">
    <location>
        <begin position="105"/>
        <end position="126"/>
    </location>
</feature>
<evidence type="ECO:0000313" key="2">
    <source>
        <dbReference type="EMBL" id="VAW80097.1"/>
    </source>
</evidence>
<dbReference type="AlphaFoldDB" id="A0A3B0YXB3"/>
<dbReference type="PANTHER" id="PTHR36109">
    <property type="entry name" value="MEMBRANE PROTEIN-RELATED"/>
    <property type="match status" value="1"/>
</dbReference>
<dbReference type="PANTHER" id="PTHR36109:SF2">
    <property type="entry name" value="MEMBRANE PROTEIN"/>
    <property type="match status" value="1"/>
</dbReference>
<gene>
    <name evidence="2" type="ORF">MNBD_GAMMA14-1560</name>
</gene>
<feature type="transmembrane region" description="Helical" evidence="1">
    <location>
        <begin position="72"/>
        <end position="93"/>
    </location>
</feature>